<reference evidence="1 2" key="1">
    <citation type="submission" date="2018-04" db="EMBL/GenBank/DDBJ databases">
        <title>Genomic Encyclopedia of Type Strains, Phase IV (KMG-IV): sequencing the most valuable type-strain genomes for metagenomic binning, comparative biology and taxonomic classification.</title>
        <authorList>
            <person name="Goeker M."/>
        </authorList>
    </citation>
    <scope>NUCLEOTIDE SEQUENCE [LARGE SCALE GENOMIC DNA]</scope>
    <source>
        <strain evidence="1 2">DSM 100231</strain>
    </source>
</reference>
<dbReference type="Proteomes" id="UP000245466">
    <property type="component" value="Unassembled WGS sequence"/>
</dbReference>
<proteinExistence type="predicted"/>
<dbReference type="EMBL" id="QEKI01000010">
    <property type="protein sequence ID" value="PVY39717.1"/>
    <property type="molecule type" value="Genomic_DNA"/>
</dbReference>
<accession>A0A2U1ATW6</accession>
<evidence type="ECO:0000313" key="2">
    <source>
        <dbReference type="Proteomes" id="UP000245466"/>
    </source>
</evidence>
<protein>
    <submittedName>
        <fullName evidence="1">Uncharacterized protein</fullName>
    </submittedName>
</protein>
<organism evidence="1 2">
    <name type="scientific">Pontibacter virosus</name>
    <dbReference type="NCBI Taxonomy" id="1765052"/>
    <lineage>
        <taxon>Bacteria</taxon>
        <taxon>Pseudomonadati</taxon>
        <taxon>Bacteroidota</taxon>
        <taxon>Cytophagia</taxon>
        <taxon>Cytophagales</taxon>
        <taxon>Hymenobacteraceae</taxon>
        <taxon>Pontibacter</taxon>
    </lineage>
</organism>
<comment type="caution">
    <text evidence="1">The sequence shown here is derived from an EMBL/GenBank/DDBJ whole genome shotgun (WGS) entry which is preliminary data.</text>
</comment>
<keyword evidence="2" id="KW-1185">Reference proteome</keyword>
<dbReference type="AlphaFoldDB" id="A0A2U1ATW6"/>
<evidence type="ECO:0000313" key="1">
    <source>
        <dbReference type="EMBL" id="PVY39717.1"/>
    </source>
</evidence>
<name>A0A2U1ATW6_9BACT</name>
<gene>
    <name evidence="1" type="ORF">C8E01_110106</name>
</gene>
<sequence>MQAIPRTAAILQLVSFLFHTAIPSAKEQYELQARTAEGVKTLAG</sequence>